<proteinExistence type="inferred from homology"/>
<dbReference type="AlphaFoldDB" id="A0A4Y0BNL6"/>
<dbReference type="PANTHER" id="PTHR24264:SF65">
    <property type="entry name" value="SRCR DOMAIN-CONTAINING PROTEIN"/>
    <property type="match status" value="1"/>
</dbReference>
<keyword evidence="5" id="KW-0720">Serine protease</keyword>
<evidence type="ECO:0000259" key="7">
    <source>
        <dbReference type="PROSITE" id="PS50240"/>
    </source>
</evidence>
<evidence type="ECO:0000256" key="3">
    <source>
        <dbReference type="ARBA" id="ARBA00022670"/>
    </source>
</evidence>
<evidence type="ECO:0000256" key="2">
    <source>
        <dbReference type="ARBA" id="ARBA00022525"/>
    </source>
</evidence>
<keyword evidence="2" id="KW-0964">Secreted</keyword>
<evidence type="ECO:0000256" key="6">
    <source>
        <dbReference type="ARBA" id="ARBA00024195"/>
    </source>
</evidence>
<evidence type="ECO:0000256" key="1">
    <source>
        <dbReference type="ARBA" id="ARBA00004613"/>
    </source>
</evidence>
<dbReference type="EnsemblMetazoa" id="AFUN021339-RA">
    <property type="protein sequence ID" value="AFUN021339-PA"/>
    <property type="gene ID" value="AFUN021339"/>
</dbReference>
<dbReference type="STRING" id="62324.A0A4Y0BNL6"/>
<comment type="subcellular location">
    <subcellularLocation>
        <location evidence="1">Secreted</location>
    </subcellularLocation>
</comment>
<dbReference type="InterPro" id="IPR043504">
    <property type="entry name" value="Peptidase_S1_PA_chymotrypsin"/>
</dbReference>
<comment type="similarity">
    <text evidence="6">Belongs to the peptidase S1 family. CLIP subfamily.</text>
</comment>
<feature type="domain" description="Peptidase S1" evidence="7">
    <location>
        <begin position="1"/>
        <end position="96"/>
    </location>
</feature>
<organism evidence="8">
    <name type="scientific">Anopheles funestus</name>
    <name type="common">African malaria mosquito</name>
    <dbReference type="NCBI Taxonomy" id="62324"/>
    <lineage>
        <taxon>Eukaryota</taxon>
        <taxon>Metazoa</taxon>
        <taxon>Ecdysozoa</taxon>
        <taxon>Arthropoda</taxon>
        <taxon>Hexapoda</taxon>
        <taxon>Insecta</taxon>
        <taxon>Pterygota</taxon>
        <taxon>Neoptera</taxon>
        <taxon>Endopterygota</taxon>
        <taxon>Diptera</taxon>
        <taxon>Nematocera</taxon>
        <taxon>Culicoidea</taxon>
        <taxon>Culicidae</taxon>
        <taxon>Anophelinae</taxon>
        <taxon>Anopheles</taxon>
    </lineage>
</organism>
<protein>
    <submittedName>
        <fullName evidence="8">Peptidase S1 domain-containing protein</fullName>
    </submittedName>
</protein>
<dbReference type="VEuPathDB" id="VectorBase:AFUN2_003082"/>
<evidence type="ECO:0000313" key="8">
    <source>
        <dbReference type="EnsemblMetazoa" id="AFUN021339-PA"/>
    </source>
</evidence>
<dbReference type="PROSITE" id="PS50240">
    <property type="entry name" value="TRYPSIN_DOM"/>
    <property type="match status" value="1"/>
</dbReference>
<evidence type="ECO:0000256" key="4">
    <source>
        <dbReference type="ARBA" id="ARBA00022801"/>
    </source>
</evidence>
<dbReference type="Gene3D" id="2.40.10.10">
    <property type="entry name" value="Trypsin-like serine proteases"/>
    <property type="match status" value="1"/>
</dbReference>
<keyword evidence="4" id="KW-0378">Hydrolase</keyword>
<reference evidence="8" key="1">
    <citation type="submission" date="2020-05" db="UniProtKB">
        <authorList>
            <consortium name="EnsemblMetazoa"/>
        </authorList>
    </citation>
    <scope>IDENTIFICATION</scope>
    <source>
        <strain evidence="8">FUMOZ</strain>
    </source>
</reference>
<dbReference type="PANTHER" id="PTHR24264">
    <property type="entry name" value="TRYPSIN-RELATED"/>
    <property type="match status" value="1"/>
</dbReference>
<dbReference type="InterPro" id="IPR033116">
    <property type="entry name" value="TRYPSIN_SER"/>
</dbReference>
<dbReference type="InterPro" id="IPR001254">
    <property type="entry name" value="Trypsin_dom"/>
</dbReference>
<dbReference type="VEuPathDB" id="VectorBase:AFUN021339"/>
<dbReference type="PROSITE" id="PS00135">
    <property type="entry name" value="TRYPSIN_SER"/>
    <property type="match status" value="1"/>
</dbReference>
<sequence>MKVQLDEFPKENCTRNFPRLRRGLRPGQLCIGSVKPNKDTCQGDSGGPLQLVTNETTCTYHIVGITSLGGACAFGKSLGIYTEVAHYIDWIEENVWGTNAL</sequence>
<dbReference type="Pfam" id="PF00089">
    <property type="entry name" value="Trypsin"/>
    <property type="match status" value="1"/>
</dbReference>
<keyword evidence="3" id="KW-0645">Protease</keyword>
<dbReference type="InterPro" id="IPR009003">
    <property type="entry name" value="Peptidase_S1_PA"/>
</dbReference>
<dbReference type="InterPro" id="IPR050127">
    <property type="entry name" value="Serine_Proteases_S1"/>
</dbReference>
<evidence type="ECO:0000256" key="5">
    <source>
        <dbReference type="ARBA" id="ARBA00022825"/>
    </source>
</evidence>
<dbReference type="GO" id="GO:0005615">
    <property type="term" value="C:extracellular space"/>
    <property type="evidence" value="ECO:0007669"/>
    <property type="project" value="TreeGrafter"/>
</dbReference>
<name>A0A4Y0BNL6_ANOFN</name>
<dbReference type="GO" id="GO:0004252">
    <property type="term" value="F:serine-type endopeptidase activity"/>
    <property type="evidence" value="ECO:0007669"/>
    <property type="project" value="InterPro"/>
</dbReference>
<accession>A0A4Y0BNL6</accession>
<dbReference type="GO" id="GO:0006508">
    <property type="term" value="P:proteolysis"/>
    <property type="evidence" value="ECO:0007669"/>
    <property type="project" value="UniProtKB-KW"/>
</dbReference>
<dbReference type="SUPFAM" id="SSF50494">
    <property type="entry name" value="Trypsin-like serine proteases"/>
    <property type="match status" value="1"/>
</dbReference>